<gene>
    <name evidence="6" type="ORF">Plil01_000894600</name>
</gene>
<evidence type="ECO:0000313" key="6">
    <source>
        <dbReference type="EMBL" id="GMF22443.1"/>
    </source>
</evidence>
<accession>A0A9W6TZ56</accession>
<evidence type="ECO:0000256" key="1">
    <source>
        <dbReference type="ARBA" id="ARBA00004613"/>
    </source>
</evidence>
<reference evidence="6" key="1">
    <citation type="submission" date="2023-04" db="EMBL/GenBank/DDBJ databases">
        <title>Phytophthora lilii NBRC 32176.</title>
        <authorList>
            <person name="Ichikawa N."/>
            <person name="Sato H."/>
            <person name="Tonouchi N."/>
        </authorList>
    </citation>
    <scope>NUCLEOTIDE SEQUENCE</scope>
    <source>
        <strain evidence="6">NBRC 32176</strain>
    </source>
</reference>
<dbReference type="InterPro" id="IPR031825">
    <property type="entry name" value="RXLR"/>
</dbReference>
<organism evidence="6 7">
    <name type="scientific">Phytophthora lilii</name>
    <dbReference type="NCBI Taxonomy" id="2077276"/>
    <lineage>
        <taxon>Eukaryota</taxon>
        <taxon>Sar</taxon>
        <taxon>Stramenopiles</taxon>
        <taxon>Oomycota</taxon>
        <taxon>Peronosporomycetes</taxon>
        <taxon>Peronosporales</taxon>
        <taxon>Peronosporaceae</taxon>
        <taxon>Phytophthora</taxon>
    </lineage>
</organism>
<evidence type="ECO:0000256" key="2">
    <source>
        <dbReference type="ARBA" id="ARBA00010400"/>
    </source>
</evidence>
<comment type="subcellular location">
    <subcellularLocation>
        <location evidence="1 5">Secreted</location>
    </subcellularLocation>
</comment>
<evidence type="ECO:0000256" key="5">
    <source>
        <dbReference type="RuleBase" id="RU367124"/>
    </source>
</evidence>
<comment type="similarity">
    <text evidence="2 5">Belongs to the RxLR effector family.</text>
</comment>
<comment type="domain">
    <text evidence="5">The RxLR-dEER motif acts to carry the protein into the host cell cytoplasm through binding to cell surface phosphatidylinositol-3-phosphate.</text>
</comment>
<comment type="caution">
    <text evidence="6">The sequence shown here is derived from an EMBL/GenBank/DDBJ whole genome shotgun (WGS) entry which is preliminary data.</text>
</comment>
<dbReference type="GO" id="GO:0005576">
    <property type="term" value="C:extracellular region"/>
    <property type="evidence" value="ECO:0007669"/>
    <property type="project" value="UniProtKB-SubCell"/>
</dbReference>
<evidence type="ECO:0000256" key="3">
    <source>
        <dbReference type="ARBA" id="ARBA00022525"/>
    </source>
</evidence>
<keyword evidence="7" id="KW-1185">Reference proteome</keyword>
<dbReference type="Proteomes" id="UP001165083">
    <property type="component" value="Unassembled WGS sequence"/>
</dbReference>
<dbReference type="Pfam" id="PF16810">
    <property type="entry name" value="RXLR"/>
    <property type="match status" value="1"/>
</dbReference>
<dbReference type="AlphaFoldDB" id="A0A9W6TZ56"/>
<comment type="function">
    <text evidence="5">Effector that suppresses plant defense responses during pathogen infection.</text>
</comment>
<evidence type="ECO:0000313" key="7">
    <source>
        <dbReference type="Proteomes" id="UP001165083"/>
    </source>
</evidence>
<name>A0A9W6TZ56_9STRA</name>
<sequence>MGPLSQGDDSLNRTQQKCARAYHAGDFAWLTNLILKFTVNSATGALQALSSVSNDELAAKSMSLPTGTATDQIVESTERFLRAPKPTDDEGEERYQPEKISKLMSWGAFRDTKFGRWVEHEYGLRHIHGKFDVDNNPMYSRIVRAYEKYLTDRGLYDLINKID</sequence>
<keyword evidence="4" id="KW-0732">Signal</keyword>
<protein>
    <recommendedName>
        <fullName evidence="5">RxLR effector protein</fullName>
    </recommendedName>
</protein>
<keyword evidence="3 5" id="KW-0964">Secreted</keyword>
<evidence type="ECO:0000256" key="4">
    <source>
        <dbReference type="ARBA" id="ARBA00022729"/>
    </source>
</evidence>
<proteinExistence type="inferred from homology"/>
<dbReference type="EMBL" id="BSXW01000442">
    <property type="protein sequence ID" value="GMF22443.1"/>
    <property type="molecule type" value="Genomic_DNA"/>
</dbReference>